<keyword evidence="2" id="KW-0540">Nuclease</keyword>
<dbReference type="AlphaFoldDB" id="A0A088S6Y6"/>
<feature type="domain" description="Homing endonuclease LAGLIDADG" evidence="1">
    <location>
        <begin position="1"/>
        <end position="140"/>
    </location>
</feature>
<dbReference type="InterPro" id="IPR027434">
    <property type="entry name" value="Homing_endonucl"/>
</dbReference>
<keyword evidence="2" id="KW-0496">Mitochondrion</keyword>
<organism evidence="2">
    <name type="scientific">Parasitella parasitica</name>
    <dbReference type="NCBI Taxonomy" id="35722"/>
    <lineage>
        <taxon>Eukaryota</taxon>
        <taxon>Fungi</taxon>
        <taxon>Fungi incertae sedis</taxon>
        <taxon>Mucoromycota</taxon>
        <taxon>Mucoromycotina</taxon>
        <taxon>Mucoromycetes</taxon>
        <taxon>Mucorales</taxon>
        <taxon>Mucorineae</taxon>
        <taxon>Mucoraceae</taxon>
        <taxon>Parasitella</taxon>
    </lineage>
</organism>
<evidence type="ECO:0000313" key="2">
    <source>
        <dbReference type="EMBL" id="AIO05759.1"/>
    </source>
</evidence>
<dbReference type="RefSeq" id="YP_009059709.1">
    <property type="nucleotide sequence ID" value="NC_024944.1"/>
</dbReference>
<dbReference type="Pfam" id="PF03161">
    <property type="entry name" value="LAGLIDADG_2"/>
    <property type="match status" value="1"/>
</dbReference>
<dbReference type="GO" id="GO:0004519">
    <property type="term" value="F:endonuclease activity"/>
    <property type="evidence" value="ECO:0007669"/>
    <property type="project" value="UniProtKB-KW"/>
</dbReference>
<geneLocation type="mitochondrion" evidence="2"/>
<dbReference type="Gene3D" id="3.10.28.10">
    <property type="entry name" value="Homing endonucleases"/>
    <property type="match status" value="2"/>
</dbReference>
<gene>
    <name evidence="2" type="primary">orf191</name>
</gene>
<dbReference type="SUPFAM" id="SSF55608">
    <property type="entry name" value="Homing endonucleases"/>
    <property type="match status" value="1"/>
</dbReference>
<proteinExistence type="predicted"/>
<keyword evidence="2" id="KW-0255">Endonuclease</keyword>
<dbReference type="GeneID" id="20466221"/>
<dbReference type="EMBL" id="KM382275">
    <property type="protein sequence ID" value="AIO05759.1"/>
    <property type="molecule type" value="Genomic_DNA"/>
</dbReference>
<reference evidence="2" key="1">
    <citation type="submission" date="2014-08" db="EMBL/GenBank/DDBJ databases">
        <title>Complete mtDNA Sequence of the Mucoralean Fusion Parasite Parasitella parasitica.</title>
        <authorList>
            <person name="Ellenberger S."/>
            <person name="Burmester A."/>
            <person name="Wostemeyer J."/>
        </authorList>
    </citation>
    <scope>NUCLEOTIDE SEQUENCE</scope>
    <source>
        <strain evidence="2">CBS 412.66</strain>
    </source>
</reference>
<evidence type="ECO:0000259" key="1">
    <source>
        <dbReference type="Pfam" id="PF03161"/>
    </source>
</evidence>
<name>A0A088S6Y6_9FUNG</name>
<protein>
    <submittedName>
        <fullName evidence="2">LAGLIDADG endonuclease</fullName>
    </submittedName>
</protein>
<sequence length="141" mass="16300">MIGELLGDGSITFPGKRGNKARFIITMGINNYPYLLHLRYNIYKDLCTDTKLIFYPNPDKTGKPVQQYWFGTKSLLALTHLHNIWYINKQSGKSQYTKIVPININEMLKPIGLAHWIIGNGYWNTTDRTVNLCTDNFTEKK</sequence>
<keyword evidence="2" id="KW-0378">Hydrolase</keyword>
<dbReference type="InterPro" id="IPR004860">
    <property type="entry name" value="LAGLIDADG_dom"/>
</dbReference>
<accession>A0A088S6Y6</accession>